<dbReference type="GeneID" id="9586193"/>
<accession>D8PYP1</accession>
<dbReference type="EMBL" id="GL377304">
    <property type="protein sequence ID" value="EFI99292.1"/>
    <property type="molecule type" value="Genomic_DNA"/>
</dbReference>
<dbReference type="AlphaFoldDB" id="D8PYP1"/>
<feature type="compositionally biased region" description="Polar residues" evidence="1">
    <location>
        <begin position="140"/>
        <end position="163"/>
    </location>
</feature>
<dbReference type="OrthoDB" id="10551043at2759"/>
<dbReference type="Proteomes" id="UP000007431">
    <property type="component" value="Unassembled WGS sequence"/>
</dbReference>
<feature type="compositionally biased region" description="Polar residues" evidence="1">
    <location>
        <begin position="39"/>
        <end position="63"/>
    </location>
</feature>
<dbReference type="KEGG" id="scm:SCHCO_02745151"/>
<dbReference type="VEuPathDB" id="FungiDB:SCHCODRAFT_02745151"/>
<evidence type="ECO:0000256" key="1">
    <source>
        <dbReference type="SAM" id="MobiDB-lite"/>
    </source>
</evidence>
<gene>
    <name evidence="2" type="ORF">SCHCODRAFT_106450</name>
</gene>
<evidence type="ECO:0000313" key="2">
    <source>
        <dbReference type="EMBL" id="EFI99292.1"/>
    </source>
</evidence>
<organism evidence="3">
    <name type="scientific">Schizophyllum commune (strain H4-8 / FGSC 9210)</name>
    <name type="common">Split gill fungus</name>
    <dbReference type="NCBI Taxonomy" id="578458"/>
    <lineage>
        <taxon>Eukaryota</taxon>
        <taxon>Fungi</taxon>
        <taxon>Dikarya</taxon>
        <taxon>Basidiomycota</taxon>
        <taxon>Agaricomycotina</taxon>
        <taxon>Agaricomycetes</taxon>
        <taxon>Agaricomycetidae</taxon>
        <taxon>Agaricales</taxon>
        <taxon>Schizophyllaceae</taxon>
        <taxon>Schizophyllum</taxon>
    </lineage>
</organism>
<keyword evidence="3" id="KW-1185">Reference proteome</keyword>
<reference evidence="2 3" key="1">
    <citation type="journal article" date="2010" name="Nat. Biotechnol.">
        <title>Genome sequence of the model mushroom Schizophyllum commune.</title>
        <authorList>
            <person name="Ohm R.A."/>
            <person name="de Jong J.F."/>
            <person name="Lugones L.G."/>
            <person name="Aerts A."/>
            <person name="Kothe E."/>
            <person name="Stajich J.E."/>
            <person name="de Vries R.P."/>
            <person name="Record E."/>
            <person name="Levasseur A."/>
            <person name="Baker S.E."/>
            <person name="Bartholomew K.A."/>
            <person name="Coutinho P.M."/>
            <person name="Erdmann S."/>
            <person name="Fowler T.J."/>
            <person name="Gathman A.C."/>
            <person name="Lombard V."/>
            <person name="Henrissat B."/>
            <person name="Knabe N."/>
            <person name="Kuees U."/>
            <person name="Lilly W.W."/>
            <person name="Lindquist E."/>
            <person name="Lucas S."/>
            <person name="Magnuson J.K."/>
            <person name="Piumi F."/>
            <person name="Raudaskoski M."/>
            <person name="Salamov A."/>
            <person name="Schmutz J."/>
            <person name="Schwarze F.W.M.R."/>
            <person name="vanKuyk P.A."/>
            <person name="Horton J.S."/>
            <person name="Grigoriev I.V."/>
            <person name="Woesten H.A.B."/>
        </authorList>
    </citation>
    <scope>NUCLEOTIDE SEQUENCE [LARGE SCALE GENOMIC DNA]</scope>
    <source>
        <strain evidence="3">H4-8 / FGSC 9210</strain>
    </source>
</reference>
<proteinExistence type="predicted"/>
<dbReference type="RefSeq" id="XP_003034195.1">
    <property type="nucleotide sequence ID" value="XM_003034149.1"/>
</dbReference>
<dbReference type="HOGENOM" id="CLU_440858_0_0_1"/>
<feature type="compositionally biased region" description="Low complexity" evidence="1">
    <location>
        <begin position="164"/>
        <end position="173"/>
    </location>
</feature>
<protein>
    <submittedName>
        <fullName evidence="2">Uncharacterized protein</fullName>
    </submittedName>
</protein>
<sequence>MNNSQARRDFERSREFYAGLTRLMRNILDAHEANTQRFLASQANEGFGQPDSQNASSATQQSPHPEPPIVAPNAEGRAHSPAQDPPLPVPAPDEGDATRTSETQPPPEGAEANMLDSKNDPCPISPMRPTSAAGGLDVTVPTSQNPASEGNNQSAPLTFSDGTPQQPLLSPLPYSERPQPELALNEDAPSRMNTENPPLAGNGDPACGSDENQEDACMDTNSAGNSGSQITDLEYAESGGAPVEGLLPFIQVRAGDAPDIAGADVQDVTIEANGTDVQAHVPFSQGFDNGVHSLPPSSSGALTPPRDNAHTPAIAAVESEFAPRLRLLFWESGICLNVLIDDLGDLNTFDTNLDLLRHHVNATKSAASAPGMILSVRLEPTTWNKRAPVDQLFSALYHDDSLAFWQAIHVRMPQEVLRDAAQSSDEEVPCPDTLVLNNVVYFGSKENVPYPWRSIHNLSLFDVASLTLSCDVTVWDIVVLSERGKVTNRSSRPLDLILGSIDAQGTGVLTAGVAHITRIGALSWDTVGSSVDLSSLFKYGIVPKQGLRRLLMNVSCIPSAQFEEWLVYIDLSALLTINIIYAEAQSDTVRKVVEHLPLSLTTNVVAYGESTFSLQGVCSM</sequence>
<feature type="non-terminal residue" evidence="2">
    <location>
        <position position="620"/>
    </location>
</feature>
<dbReference type="InParanoid" id="D8PYP1"/>
<evidence type="ECO:0000313" key="3">
    <source>
        <dbReference type="Proteomes" id="UP000007431"/>
    </source>
</evidence>
<name>D8PYP1_SCHCM</name>
<feature type="region of interest" description="Disordered" evidence="1">
    <location>
        <begin position="39"/>
        <end position="213"/>
    </location>
</feature>